<proteinExistence type="predicted"/>
<keyword evidence="3" id="KW-1185">Reference proteome</keyword>
<feature type="transmembrane region" description="Helical" evidence="1">
    <location>
        <begin position="307"/>
        <end position="331"/>
    </location>
</feature>
<feature type="transmembrane region" description="Helical" evidence="1">
    <location>
        <begin position="193"/>
        <end position="213"/>
    </location>
</feature>
<reference evidence="2 3" key="1">
    <citation type="submission" date="2024-08" db="EMBL/GenBank/DDBJ databases">
        <authorList>
            <person name="Cucini C."/>
            <person name="Frati F."/>
        </authorList>
    </citation>
    <scope>NUCLEOTIDE SEQUENCE [LARGE SCALE GENOMIC DNA]</scope>
</reference>
<keyword evidence="1" id="KW-1133">Transmembrane helix</keyword>
<feature type="transmembrane region" description="Helical" evidence="1">
    <location>
        <begin position="337"/>
        <end position="367"/>
    </location>
</feature>
<dbReference type="EMBL" id="CAXLJM020000030">
    <property type="protein sequence ID" value="CAL8098258.1"/>
    <property type="molecule type" value="Genomic_DNA"/>
</dbReference>
<evidence type="ECO:0000313" key="3">
    <source>
        <dbReference type="Proteomes" id="UP001642540"/>
    </source>
</evidence>
<evidence type="ECO:0000313" key="2">
    <source>
        <dbReference type="EMBL" id="CAL8098258.1"/>
    </source>
</evidence>
<name>A0ABP1QFV2_9HEXA</name>
<protein>
    <recommendedName>
        <fullName evidence="4">Odorant receptor</fullName>
    </recommendedName>
</protein>
<keyword evidence="1" id="KW-0472">Membrane</keyword>
<evidence type="ECO:0008006" key="4">
    <source>
        <dbReference type="Google" id="ProtNLM"/>
    </source>
</evidence>
<feature type="transmembrane region" description="Helical" evidence="1">
    <location>
        <begin position="139"/>
        <end position="161"/>
    </location>
</feature>
<gene>
    <name evidence="2" type="ORF">ODALV1_LOCUS9877</name>
</gene>
<keyword evidence="1" id="KW-0812">Transmembrane</keyword>
<sequence length="426" mass="49265">MGFGEAYINVQLFCQKLFDIPITYDITQNRVIPNPKLKSRMKMPIWHITNLAVIICYLYQIYHGIKMTVAKNSGRNVEPEEAVLTCFSIAMLSQSLITMYTLELNPDDFAYMLTQIFRIDEVKYRGLPSSKRLPDLQEVMGYGMFIGFCNFTISCILYPLLRDYDPINMELNGFVPEIVRRILAMMYYGPMCFYTTNYCAQFILLILATCQIFEKKTELNMKTSKGILLNHEMNWLEKLVRFEMEMLFKTLDKFSRNRKIEDGIETIENEPPTIGPVLAGGGIFEKHRKFHNCLYIMMAQSNVLVRVFIPAMAGVGMAFCVACNYVCLKMYDNDEVIIFVVCAFGVIICVYALILFLCAHASLPLMYTEETIHYWKGELFRKIQRKQCKAMISFGFTLGPFFMAKKRTALDMMDTILNYTITILLA</sequence>
<comment type="caution">
    <text evidence="2">The sequence shown here is derived from an EMBL/GenBank/DDBJ whole genome shotgun (WGS) entry which is preliminary data.</text>
</comment>
<organism evidence="2 3">
    <name type="scientific">Orchesella dallaii</name>
    <dbReference type="NCBI Taxonomy" id="48710"/>
    <lineage>
        <taxon>Eukaryota</taxon>
        <taxon>Metazoa</taxon>
        <taxon>Ecdysozoa</taxon>
        <taxon>Arthropoda</taxon>
        <taxon>Hexapoda</taxon>
        <taxon>Collembola</taxon>
        <taxon>Entomobryomorpha</taxon>
        <taxon>Entomobryoidea</taxon>
        <taxon>Orchesellidae</taxon>
        <taxon>Orchesellinae</taxon>
        <taxon>Orchesella</taxon>
    </lineage>
</organism>
<feature type="transmembrane region" description="Helical" evidence="1">
    <location>
        <begin position="45"/>
        <end position="62"/>
    </location>
</feature>
<dbReference type="Proteomes" id="UP001642540">
    <property type="component" value="Unassembled WGS sequence"/>
</dbReference>
<accession>A0ABP1QFV2</accession>
<evidence type="ECO:0000256" key="1">
    <source>
        <dbReference type="SAM" id="Phobius"/>
    </source>
</evidence>